<proteinExistence type="predicted"/>
<protein>
    <submittedName>
        <fullName evidence="2">Uncharacterized protein</fullName>
    </submittedName>
</protein>
<dbReference type="AlphaFoldDB" id="A0A0F6MQ68"/>
<feature type="signal peptide" evidence="1">
    <location>
        <begin position="1"/>
        <end position="23"/>
    </location>
</feature>
<sequence length="819" mass="91805">MNRRLFNFFVISALCAVIFSACGHKPNLDGGSTPLITPKPVKVTWSIDGGGAENPKASVEKSTNSGWTPLSSGDEVYTGSVLALDAWNEGSTRYSIDRDKTKINGKTVAELGKAIADFTSSGRIKYTIPQDASAVHIEFVLKQADNLQVEWKSKNPSDGEIKRWVKNDSSDNPVYDTESSGNFLEGKTLWFYAFPKPGKIVKNWYINGKAQNNVEIEFGYNVQKTDFVDGKILIEAEFGDKETEIPVYWKSLDETKGTVYAGRQINGQWKTFTSGDKFEEGYFFYVNANVKPGFISDKWYINGKEVPATNINQLRYTVASKDIKDEKIEISVSFKEAPKIKVEWSVDETDKGSIRAEQLINNKWTEVQSGNLFGQSSRIRVIVEPKEGFAPDTWYINGNKAGEWKGELEFWYEVDINDIVNGSIKISHNFKNAEKIDMEFTIEGSGKISVYNSKTGELITDTQIYEGTQLRIKASPFLGFKFKEFERNGKKINSWPWGNGVYVTNYMVKGKDKDKDTGKISIKAIFETDPDAPQGTIPVEFSVASGHEGNGIIIAKFKEKEFASGYKFKERDDVVFYALPKAGYQAKWFVNGNEHRTGNRIWLRVDNPFIGGDGKVSVKAQFVPANPVKINFSTEGQGSVKVEKLMGDEWLTIKSGDTVYEGTSVLIQPDTSADNIADWFINDTDANNEMNGDGNLYLNNIIGYAQSGVCNIEAKFRAALNYSVSFKIAEGGEGKGNLSIRYRDIETKKWITLQGQNISLKEGSSNLRFMVRLNSSAQVEKWTISGEDKNYTSEEFWFGVLHKSRLKGKDKLEVVVHLK</sequence>
<dbReference type="PATRIC" id="fig|999434.4.peg.1360"/>
<organism evidence="2">
    <name type="scientific">Treponema denticola OTK</name>
    <dbReference type="NCBI Taxonomy" id="999434"/>
    <lineage>
        <taxon>Bacteria</taxon>
        <taxon>Pseudomonadati</taxon>
        <taxon>Spirochaetota</taxon>
        <taxon>Spirochaetia</taxon>
        <taxon>Spirochaetales</taxon>
        <taxon>Treponemataceae</taxon>
        <taxon>Treponema</taxon>
    </lineage>
</organism>
<dbReference type="PROSITE" id="PS51257">
    <property type="entry name" value="PROKAR_LIPOPROTEIN"/>
    <property type="match status" value="1"/>
</dbReference>
<dbReference type="EMBL" id="AGDY01000006">
    <property type="protein sequence ID" value="EMB21540.1"/>
    <property type="molecule type" value="Genomic_DNA"/>
</dbReference>
<evidence type="ECO:0000256" key="1">
    <source>
        <dbReference type="SAM" id="SignalP"/>
    </source>
</evidence>
<keyword evidence="1" id="KW-0732">Signal</keyword>
<dbReference type="RefSeq" id="WP_002692027.1">
    <property type="nucleotide sequence ID" value="NZ_CM001797.1"/>
</dbReference>
<name>A0A0F6MQ68_TREDN</name>
<evidence type="ECO:0000313" key="2">
    <source>
        <dbReference type="EMBL" id="EMB21540.1"/>
    </source>
</evidence>
<accession>A0A0F6MQ68</accession>
<dbReference type="Proteomes" id="UP000011701">
    <property type="component" value="Chromosome"/>
</dbReference>
<reference evidence="2" key="1">
    <citation type="submission" date="2012-01" db="EMBL/GenBank/DDBJ databases">
        <title>The Genome Sequence of Treponema denticola OTK.</title>
        <authorList>
            <consortium name="The Broad Institute Genome Sequencing Platform"/>
            <person name="Earl A."/>
            <person name="Ward D."/>
            <person name="Feldgarden M."/>
            <person name="Gevers D."/>
            <person name="Blanton J.M."/>
            <person name="Fenno C.J."/>
            <person name="Baranova O.V."/>
            <person name="Mathney J."/>
            <person name="Dewhirst F.E."/>
            <person name="Izard J."/>
            <person name="Young S.K."/>
            <person name="Zeng Q."/>
            <person name="Gargeya S."/>
            <person name="Fitzgerald M."/>
            <person name="Haas B."/>
            <person name="Abouelleil A."/>
            <person name="Alvarado L."/>
            <person name="Arachchi H.M."/>
            <person name="Berlin A."/>
            <person name="Chapman S.B."/>
            <person name="Gearin G."/>
            <person name="Goldberg J."/>
            <person name="Griggs A."/>
            <person name="Gujja S."/>
            <person name="Hansen M."/>
            <person name="Heiman D."/>
            <person name="Howarth C."/>
            <person name="Larimer J."/>
            <person name="Lui A."/>
            <person name="MacDonald P.J.P."/>
            <person name="McCowen C."/>
            <person name="Montmayeur A."/>
            <person name="Murphy C."/>
            <person name="Neiman D."/>
            <person name="Pearson M."/>
            <person name="Priest M."/>
            <person name="Roberts A."/>
            <person name="Saif S."/>
            <person name="Shea T."/>
            <person name="Sisk P."/>
            <person name="Stolte C."/>
            <person name="Sykes S."/>
            <person name="Wortman J."/>
            <person name="Nusbaum C."/>
            <person name="Birren B."/>
        </authorList>
    </citation>
    <scope>NUCLEOTIDE SEQUENCE [LARGE SCALE GENOMIC DNA]</scope>
    <source>
        <strain evidence="2">OTK</strain>
    </source>
</reference>
<gene>
    <name evidence="2" type="ORF">HMPREF9723_01313</name>
</gene>
<feature type="chain" id="PRO_5002508001" evidence="1">
    <location>
        <begin position="24"/>
        <end position="819"/>
    </location>
</feature>
<dbReference type="HOGENOM" id="CLU_345100_0_0_12"/>
<comment type="caution">
    <text evidence="2">The sequence shown here is derived from an EMBL/GenBank/DDBJ whole genome shotgun (WGS) entry which is preliminary data.</text>
</comment>